<dbReference type="EC" id="4.6.1.17" evidence="3"/>
<dbReference type="Gene3D" id="3.30.70.640">
    <property type="entry name" value="Molybdopterin cofactor biosynthesis C (MoaC) domain"/>
    <property type="match status" value="1"/>
</dbReference>
<evidence type="ECO:0000256" key="1">
    <source>
        <dbReference type="ARBA" id="ARBA00001637"/>
    </source>
</evidence>
<keyword evidence="4" id="KW-0501">Molybdenum cofactor biosynthesis</keyword>
<keyword evidence="8" id="KW-1185">Reference proteome</keyword>
<dbReference type="CDD" id="cd01420">
    <property type="entry name" value="MoaC_PE"/>
    <property type="match status" value="1"/>
</dbReference>
<gene>
    <name evidence="7" type="ORF">BDK51DRAFT_15781</name>
</gene>
<dbReference type="GO" id="GO:0006777">
    <property type="term" value="P:Mo-molybdopterin cofactor biosynthetic process"/>
    <property type="evidence" value="ECO:0007669"/>
    <property type="project" value="UniProtKB-KW"/>
</dbReference>
<proteinExistence type="predicted"/>
<comment type="pathway">
    <text evidence="2">Cofactor biosynthesis; molybdopterin biosynthesis.</text>
</comment>
<dbReference type="Pfam" id="PF01967">
    <property type="entry name" value="MoaC"/>
    <property type="match status" value="1"/>
</dbReference>
<dbReference type="AlphaFoldDB" id="A0A4P9VZE2"/>
<dbReference type="UniPathway" id="UPA00344"/>
<comment type="catalytic activity">
    <reaction evidence="1">
        <text>(8S)-3',8-cyclo-7,8-dihydroguanosine 5'-triphosphate = cyclic pyranopterin phosphate + diphosphate</text>
        <dbReference type="Rhea" id="RHEA:49580"/>
        <dbReference type="ChEBI" id="CHEBI:33019"/>
        <dbReference type="ChEBI" id="CHEBI:59648"/>
        <dbReference type="ChEBI" id="CHEBI:131766"/>
        <dbReference type="EC" id="4.6.1.17"/>
    </reaction>
</comment>
<dbReference type="GO" id="GO:0061798">
    <property type="term" value="F:GTP 3',8'-cyclase activity"/>
    <property type="evidence" value="ECO:0007669"/>
    <property type="project" value="TreeGrafter"/>
</dbReference>
<organism evidence="7 8">
    <name type="scientific">Blyttiomyces helicus</name>
    <dbReference type="NCBI Taxonomy" id="388810"/>
    <lineage>
        <taxon>Eukaryota</taxon>
        <taxon>Fungi</taxon>
        <taxon>Fungi incertae sedis</taxon>
        <taxon>Chytridiomycota</taxon>
        <taxon>Chytridiomycota incertae sedis</taxon>
        <taxon>Chytridiomycetes</taxon>
        <taxon>Chytridiomycetes incertae sedis</taxon>
        <taxon>Blyttiomyces</taxon>
    </lineage>
</organism>
<evidence type="ECO:0000256" key="3">
    <source>
        <dbReference type="ARBA" id="ARBA00012575"/>
    </source>
</evidence>
<dbReference type="InterPro" id="IPR050105">
    <property type="entry name" value="MoCo_biosynth_MoaA/MoaC"/>
</dbReference>
<feature type="non-terminal residue" evidence="7">
    <location>
        <position position="1"/>
    </location>
</feature>
<dbReference type="SUPFAM" id="SSF55040">
    <property type="entry name" value="Molybdenum cofactor biosynthesis protein C, MoaC"/>
    <property type="match status" value="1"/>
</dbReference>
<evidence type="ECO:0000313" key="7">
    <source>
        <dbReference type="EMBL" id="RKO83186.1"/>
    </source>
</evidence>
<evidence type="ECO:0000256" key="4">
    <source>
        <dbReference type="ARBA" id="ARBA00023150"/>
    </source>
</evidence>
<dbReference type="NCBIfam" id="NF006870">
    <property type="entry name" value="PRK09364.1"/>
    <property type="match status" value="1"/>
</dbReference>
<evidence type="ECO:0000259" key="6">
    <source>
        <dbReference type="Pfam" id="PF01967"/>
    </source>
</evidence>
<dbReference type="InterPro" id="IPR002820">
    <property type="entry name" value="Mopterin_CF_biosynth-C_dom"/>
</dbReference>
<dbReference type="InterPro" id="IPR023045">
    <property type="entry name" value="MoaC"/>
</dbReference>
<dbReference type="OrthoDB" id="429626at2759"/>
<dbReference type="NCBIfam" id="TIGR00581">
    <property type="entry name" value="moaC"/>
    <property type="match status" value="1"/>
</dbReference>
<dbReference type="Proteomes" id="UP000269721">
    <property type="component" value="Unassembled WGS sequence"/>
</dbReference>
<accession>A0A4P9VZE2</accession>
<protein>
    <recommendedName>
        <fullName evidence="3">cyclic pyranopterin monophosphate synthase</fullName>
        <ecNumber evidence="3">4.6.1.17</ecNumber>
    </recommendedName>
</protein>
<dbReference type="GO" id="GO:0061799">
    <property type="term" value="F:cyclic pyranopterin monophosphate synthase activity"/>
    <property type="evidence" value="ECO:0007669"/>
    <property type="project" value="UniProtKB-EC"/>
</dbReference>
<evidence type="ECO:0000256" key="2">
    <source>
        <dbReference type="ARBA" id="ARBA00005046"/>
    </source>
</evidence>
<sequence length="156" mass="16627">LTHTTPSGSAHMVDVTTKPSTNRTATAQGRVLLSSPHAFSLLKEDRIKKGNVLTVAQIAGTNAAKQTGLLIPLCHPLMLSHIDVKLTLCEDDLAVDIEASVRCLGPTGVEMEALMAVSIAACTVFDMCKAVDRGMRIMDVRVTEKKGGRSGDWVAE</sequence>
<dbReference type="PANTHER" id="PTHR22960:SF0">
    <property type="entry name" value="MOLYBDENUM COFACTOR BIOSYNTHESIS PROTEIN 1"/>
    <property type="match status" value="1"/>
</dbReference>
<evidence type="ECO:0000256" key="5">
    <source>
        <dbReference type="ARBA" id="ARBA00023239"/>
    </source>
</evidence>
<reference evidence="8" key="1">
    <citation type="journal article" date="2018" name="Nat. Microbiol.">
        <title>Leveraging single-cell genomics to expand the fungal tree of life.</title>
        <authorList>
            <person name="Ahrendt S.R."/>
            <person name="Quandt C.A."/>
            <person name="Ciobanu D."/>
            <person name="Clum A."/>
            <person name="Salamov A."/>
            <person name="Andreopoulos B."/>
            <person name="Cheng J.F."/>
            <person name="Woyke T."/>
            <person name="Pelin A."/>
            <person name="Henrissat B."/>
            <person name="Reynolds N.K."/>
            <person name="Benny G.L."/>
            <person name="Smith M.E."/>
            <person name="James T.Y."/>
            <person name="Grigoriev I.V."/>
        </authorList>
    </citation>
    <scope>NUCLEOTIDE SEQUENCE [LARGE SCALE GENOMIC DNA]</scope>
</reference>
<name>A0A4P9VZE2_9FUNG</name>
<dbReference type="InterPro" id="IPR036522">
    <property type="entry name" value="MoaC_sf"/>
</dbReference>
<keyword evidence="5" id="KW-0456">Lyase</keyword>
<dbReference type="InterPro" id="IPR047594">
    <property type="entry name" value="MoaC_bact/euk"/>
</dbReference>
<dbReference type="EMBL" id="ML001552">
    <property type="protein sequence ID" value="RKO83186.1"/>
    <property type="molecule type" value="Genomic_DNA"/>
</dbReference>
<feature type="domain" description="Molybdopterin cofactor biosynthesis C (MoaC)" evidence="6">
    <location>
        <begin position="12"/>
        <end position="148"/>
    </location>
</feature>
<evidence type="ECO:0000313" key="8">
    <source>
        <dbReference type="Proteomes" id="UP000269721"/>
    </source>
</evidence>
<dbReference type="PANTHER" id="PTHR22960">
    <property type="entry name" value="MOLYBDOPTERIN COFACTOR SYNTHESIS PROTEIN A"/>
    <property type="match status" value="1"/>
</dbReference>